<sequence length="109" mass="11091">MARGARAESALRERGRVAGPRARMACLANAESARRYRGLSQARGRAGASDGPARGRGRGGPATGLRGLAGAEGERQTRACGRLNLARAGCSAVRGRGGNPRSSDGCSCP</sequence>
<organism evidence="2">
    <name type="scientific">Arundo donax</name>
    <name type="common">Giant reed</name>
    <name type="synonym">Donax arundinaceus</name>
    <dbReference type="NCBI Taxonomy" id="35708"/>
    <lineage>
        <taxon>Eukaryota</taxon>
        <taxon>Viridiplantae</taxon>
        <taxon>Streptophyta</taxon>
        <taxon>Embryophyta</taxon>
        <taxon>Tracheophyta</taxon>
        <taxon>Spermatophyta</taxon>
        <taxon>Magnoliopsida</taxon>
        <taxon>Liliopsida</taxon>
        <taxon>Poales</taxon>
        <taxon>Poaceae</taxon>
        <taxon>PACMAD clade</taxon>
        <taxon>Arundinoideae</taxon>
        <taxon>Arundineae</taxon>
        <taxon>Arundo</taxon>
    </lineage>
</organism>
<evidence type="ECO:0000313" key="2">
    <source>
        <dbReference type="EMBL" id="JAD70220.1"/>
    </source>
</evidence>
<evidence type="ECO:0000256" key="1">
    <source>
        <dbReference type="SAM" id="MobiDB-lite"/>
    </source>
</evidence>
<name>A0A0A9CA01_ARUDO</name>
<feature type="compositionally biased region" description="Low complexity" evidence="1">
    <location>
        <begin position="42"/>
        <end position="52"/>
    </location>
</feature>
<protein>
    <submittedName>
        <fullName evidence="2">Uncharacterized protein</fullName>
    </submittedName>
</protein>
<dbReference type="AlphaFoldDB" id="A0A0A9CA01"/>
<reference evidence="2" key="2">
    <citation type="journal article" date="2015" name="Data Brief">
        <title>Shoot transcriptome of the giant reed, Arundo donax.</title>
        <authorList>
            <person name="Barrero R.A."/>
            <person name="Guerrero F.D."/>
            <person name="Moolhuijzen P."/>
            <person name="Goolsby J.A."/>
            <person name="Tidwell J."/>
            <person name="Bellgard S.E."/>
            <person name="Bellgard M.I."/>
        </authorList>
    </citation>
    <scope>NUCLEOTIDE SEQUENCE</scope>
    <source>
        <tissue evidence="2">Shoot tissue taken approximately 20 cm above the soil surface</tissue>
    </source>
</reference>
<feature type="region of interest" description="Disordered" evidence="1">
    <location>
        <begin position="37"/>
        <end position="74"/>
    </location>
</feature>
<reference evidence="2" key="1">
    <citation type="submission" date="2014-09" db="EMBL/GenBank/DDBJ databases">
        <authorList>
            <person name="Magalhaes I.L.F."/>
            <person name="Oliveira U."/>
            <person name="Santos F.R."/>
            <person name="Vidigal T.H.D.A."/>
            <person name="Brescovit A.D."/>
            <person name="Santos A.J."/>
        </authorList>
    </citation>
    <scope>NUCLEOTIDE SEQUENCE</scope>
    <source>
        <tissue evidence="2">Shoot tissue taken approximately 20 cm above the soil surface</tissue>
    </source>
</reference>
<dbReference type="EMBL" id="GBRH01227675">
    <property type="protein sequence ID" value="JAD70220.1"/>
    <property type="molecule type" value="Transcribed_RNA"/>
</dbReference>
<accession>A0A0A9CA01</accession>
<proteinExistence type="predicted"/>